<proteinExistence type="predicted"/>
<keyword evidence="3" id="KW-1185">Reference proteome</keyword>
<feature type="region of interest" description="Disordered" evidence="1">
    <location>
        <begin position="51"/>
        <end position="95"/>
    </location>
</feature>
<organism evidence="2 3">
    <name type="scientific">Serendipita indica (strain DSM 11827)</name>
    <name type="common">Root endophyte fungus</name>
    <name type="synonym">Piriformospora indica</name>
    <dbReference type="NCBI Taxonomy" id="1109443"/>
    <lineage>
        <taxon>Eukaryota</taxon>
        <taxon>Fungi</taxon>
        <taxon>Dikarya</taxon>
        <taxon>Basidiomycota</taxon>
        <taxon>Agaricomycotina</taxon>
        <taxon>Agaricomycetes</taxon>
        <taxon>Sebacinales</taxon>
        <taxon>Serendipitaceae</taxon>
        <taxon>Serendipita</taxon>
    </lineage>
</organism>
<dbReference type="InParanoid" id="G4TR23"/>
<dbReference type="HOGENOM" id="CLU_897458_0_0_1"/>
<comment type="caution">
    <text evidence="2">The sequence shown here is derived from an EMBL/GenBank/DDBJ whole genome shotgun (WGS) entry which is preliminary data.</text>
</comment>
<feature type="compositionally biased region" description="Acidic residues" evidence="1">
    <location>
        <begin position="195"/>
        <end position="220"/>
    </location>
</feature>
<dbReference type="OrthoDB" id="3264840at2759"/>
<reference evidence="2 3" key="1">
    <citation type="journal article" date="2011" name="PLoS Pathog.">
        <title>Endophytic Life Strategies Decoded by Genome and Transcriptome Analyses of the Mutualistic Root Symbiont Piriformospora indica.</title>
        <authorList>
            <person name="Zuccaro A."/>
            <person name="Lahrmann U."/>
            <person name="Guldener U."/>
            <person name="Langen G."/>
            <person name="Pfiffi S."/>
            <person name="Biedenkopf D."/>
            <person name="Wong P."/>
            <person name="Samans B."/>
            <person name="Grimm C."/>
            <person name="Basiewicz M."/>
            <person name="Murat C."/>
            <person name="Martin F."/>
            <person name="Kogel K.H."/>
        </authorList>
    </citation>
    <scope>NUCLEOTIDE SEQUENCE [LARGE SCALE GENOMIC DNA]</scope>
    <source>
        <strain evidence="2 3">DSM 11827</strain>
    </source>
</reference>
<feature type="compositionally biased region" description="Pro residues" evidence="1">
    <location>
        <begin position="60"/>
        <end position="76"/>
    </location>
</feature>
<feature type="region of interest" description="Disordered" evidence="1">
    <location>
        <begin position="194"/>
        <end position="226"/>
    </location>
</feature>
<evidence type="ECO:0000256" key="1">
    <source>
        <dbReference type="SAM" id="MobiDB-lite"/>
    </source>
</evidence>
<dbReference type="Proteomes" id="UP000007148">
    <property type="component" value="Unassembled WGS sequence"/>
</dbReference>
<gene>
    <name evidence="2" type="ORF">PIIN_07722</name>
</gene>
<evidence type="ECO:0000313" key="3">
    <source>
        <dbReference type="Proteomes" id="UP000007148"/>
    </source>
</evidence>
<dbReference type="EMBL" id="CAFZ01000251">
    <property type="protein sequence ID" value="CCA73767.1"/>
    <property type="molecule type" value="Genomic_DNA"/>
</dbReference>
<dbReference type="AlphaFoldDB" id="G4TR23"/>
<accession>G4TR23</accession>
<protein>
    <submittedName>
        <fullName evidence="2">Uncharacterized protein</fullName>
    </submittedName>
</protein>
<evidence type="ECO:0000313" key="2">
    <source>
        <dbReference type="EMBL" id="CCA73767.1"/>
    </source>
</evidence>
<sequence length="310" mass="33576">MLQSIDTTAWLTSVSRRKLQQAAGSLDRSRDADKLLRKVLLRNSITRGDLPFAEALPSQSSPPSPTLASPQQPPLPLASTASPVVPRTDEDDFVFPDATSLTASRVYSSEDADAEAKWLDSLLEDLSDDEYDDTTKAGASHKMYGEEEEGEDDLDLDWLLSNTFDEPQPISVPAPLPPREPIVLEDLRPFHYPLPEDDDDDLSTAPGMEEDVEGESEADSVEWPLTPGAYRSITSILGRSTSSSNLNQLVASAGRDDNAGLPSITEGAVYDNSARPAIHVVEETPLYRYSPAPREHALSASTTPALGPSC</sequence>
<name>G4TR23_SERID</name>